<evidence type="ECO:0000313" key="4">
    <source>
        <dbReference type="Proteomes" id="UP001223743"/>
    </source>
</evidence>
<protein>
    <submittedName>
        <fullName evidence="3">Uncharacterized protein (UPF0335 family)</fullName>
    </submittedName>
</protein>
<dbReference type="InterPro" id="IPR046367">
    <property type="entry name" value="GapR-like_DNA-bd"/>
</dbReference>
<evidence type="ECO:0000256" key="1">
    <source>
        <dbReference type="SAM" id="MobiDB-lite"/>
    </source>
</evidence>
<accession>A0ABU0M5Q4</accession>
<reference evidence="3 4" key="1">
    <citation type="submission" date="2023-07" db="EMBL/GenBank/DDBJ databases">
        <title>Genomic Encyclopedia of Type Strains, Phase IV (KMG-IV): sequencing the most valuable type-strain genomes for metagenomic binning, comparative biology and taxonomic classification.</title>
        <authorList>
            <person name="Goeker M."/>
        </authorList>
    </citation>
    <scope>NUCLEOTIDE SEQUENCE [LARGE SCALE GENOMIC DNA]</scope>
    <source>
        <strain evidence="3 4">B1-1</strain>
    </source>
</reference>
<dbReference type="Proteomes" id="UP001223743">
    <property type="component" value="Unassembled WGS sequence"/>
</dbReference>
<name>A0ABU0M5Q4_9HYPH</name>
<gene>
    <name evidence="3" type="ORF">QO015_001912</name>
</gene>
<keyword evidence="4" id="KW-1185">Reference proteome</keyword>
<feature type="compositionally biased region" description="Basic and acidic residues" evidence="1">
    <location>
        <begin position="186"/>
        <end position="203"/>
    </location>
</feature>
<evidence type="ECO:0000259" key="2">
    <source>
        <dbReference type="Pfam" id="PF10073"/>
    </source>
</evidence>
<dbReference type="Pfam" id="PF10073">
    <property type="entry name" value="GapR_DNA-bd"/>
    <property type="match status" value="1"/>
</dbReference>
<comment type="caution">
    <text evidence="3">The sequence shown here is derived from an EMBL/GenBank/DDBJ whole genome shotgun (WGS) entry which is preliminary data.</text>
</comment>
<feature type="compositionally biased region" description="Acidic residues" evidence="1">
    <location>
        <begin position="101"/>
        <end position="111"/>
    </location>
</feature>
<organism evidence="3 4">
    <name type="scientific">Kaistia geumhonensis</name>
    <dbReference type="NCBI Taxonomy" id="410839"/>
    <lineage>
        <taxon>Bacteria</taxon>
        <taxon>Pseudomonadati</taxon>
        <taxon>Pseudomonadota</taxon>
        <taxon>Alphaproteobacteria</taxon>
        <taxon>Hyphomicrobiales</taxon>
        <taxon>Kaistiaceae</taxon>
        <taxon>Kaistia</taxon>
    </lineage>
</organism>
<sequence length="203" mass="21806">MSSDGSNSAAMLRGFVDDLLRLEEAKADIAGDITDLKKRAKETGFDPKAIARIVREMRESESARRARRETEELAEIYRASLGMLDGTPLGDEARRRMTEEQPPEGEPEQAPDEAQAVPATLGPAEIEAARDAGHKAAHEGVSILANPFVAGDPRRAAWDEGWCAATGSDGMEIPKAWRRTKPPKGKAGDDKGSDEGKPEGGAE</sequence>
<feature type="domain" description="GapR-like DNA-binding" evidence="2">
    <location>
        <begin position="10"/>
        <end position="82"/>
    </location>
</feature>
<feature type="region of interest" description="Disordered" evidence="1">
    <location>
        <begin position="164"/>
        <end position="203"/>
    </location>
</feature>
<dbReference type="EMBL" id="JAUSWJ010000001">
    <property type="protein sequence ID" value="MDQ0516299.1"/>
    <property type="molecule type" value="Genomic_DNA"/>
</dbReference>
<feature type="compositionally biased region" description="Basic and acidic residues" evidence="1">
    <location>
        <begin position="127"/>
        <end position="136"/>
    </location>
</feature>
<feature type="region of interest" description="Disordered" evidence="1">
    <location>
        <begin position="84"/>
        <end position="136"/>
    </location>
</feature>
<evidence type="ECO:0000313" key="3">
    <source>
        <dbReference type="EMBL" id="MDQ0516299.1"/>
    </source>
</evidence>
<dbReference type="RefSeq" id="WP_266279781.1">
    <property type="nucleotide sequence ID" value="NZ_JAPKNF010000001.1"/>
</dbReference>
<proteinExistence type="predicted"/>